<comment type="catalytic activity">
    <reaction evidence="1">
        <text>L-threonine = 2-oxobutanoate + NH4(+)</text>
        <dbReference type="Rhea" id="RHEA:22108"/>
        <dbReference type="ChEBI" id="CHEBI:16763"/>
        <dbReference type="ChEBI" id="CHEBI:28938"/>
        <dbReference type="ChEBI" id="CHEBI:57926"/>
        <dbReference type="EC" id="4.3.1.19"/>
    </reaction>
</comment>
<protein>
    <recommendedName>
        <fullName evidence="4">threonine ammonia-lyase</fullName>
        <ecNumber evidence="4">4.3.1.19</ecNumber>
    </recommendedName>
    <alternativeName>
        <fullName evidence="8">Threonine deaminase</fullName>
    </alternativeName>
</protein>
<dbReference type="EMBL" id="PDJD01000001">
    <property type="protein sequence ID" value="PFG20433.1"/>
    <property type="molecule type" value="Genomic_DNA"/>
</dbReference>
<evidence type="ECO:0000256" key="2">
    <source>
        <dbReference type="ARBA" id="ARBA00001933"/>
    </source>
</evidence>
<dbReference type="PANTHER" id="PTHR48078:SF6">
    <property type="entry name" value="L-THREONINE DEHYDRATASE CATABOLIC TDCB"/>
    <property type="match status" value="1"/>
</dbReference>
<dbReference type="GO" id="GO:0003941">
    <property type="term" value="F:L-serine ammonia-lyase activity"/>
    <property type="evidence" value="ECO:0007669"/>
    <property type="project" value="TreeGrafter"/>
</dbReference>
<evidence type="ECO:0000256" key="5">
    <source>
        <dbReference type="ARBA" id="ARBA00022898"/>
    </source>
</evidence>
<evidence type="ECO:0000259" key="9">
    <source>
        <dbReference type="PROSITE" id="PS51671"/>
    </source>
</evidence>
<evidence type="ECO:0000256" key="3">
    <source>
        <dbReference type="ARBA" id="ARBA00010869"/>
    </source>
</evidence>
<comment type="caution">
    <text evidence="10">The sequence shown here is derived from an EMBL/GenBank/DDBJ whole genome shotgun (WGS) entry which is preliminary data.</text>
</comment>
<dbReference type="Proteomes" id="UP000224915">
    <property type="component" value="Unassembled WGS sequence"/>
</dbReference>
<dbReference type="Pfam" id="PF00291">
    <property type="entry name" value="PALP"/>
    <property type="match status" value="1"/>
</dbReference>
<proteinExistence type="inferred from homology"/>
<evidence type="ECO:0000313" key="11">
    <source>
        <dbReference type="Proteomes" id="UP000224915"/>
    </source>
</evidence>
<feature type="domain" description="ACT" evidence="9">
    <location>
        <begin position="360"/>
        <end position="434"/>
    </location>
</feature>
<dbReference type="PROSITE" id="PS51671">
    <property type="entry name" value="ACT"/>
    <property type="match status" value="1"/>
</dbReference>
<organism evidence="10 11">
    <name type="scientific">Serinibacter salmoneus</name>
    <dbReference type="NCBI Taxonomy" id="556530"/>
    <lineage>
        <taxon>Bacteria</taxon>
        <taxon>Bacillati</taxon>
        <taxon>Actinomycetota</taxon>
        <taxon>Actinomycetes</taxon>
        <taxon>Micrococcales</taxon>
        <taxon>Beutenbergiaceae</taxon>
        <taxon>Serinibacter</taxon>
    </lineage>
</organism>
<dbReference type="AlphaFoldDB" id="A0A2A9D1B2"/>
<dbReference type="Gene3D" id="3.40.50.1100">
    <property type="match status" value="2"/>
</dbReference>
<dbReference type="CDD" id="cd04886">
    <property type="entry name" value="ACT_ThrD-II-like"/>
    <property type="match status" value="1"/>
</dbReference>
<dbReference type="GO" id="GO:0006565">
    <property type="term" value="P:L-serine catabolic process"/>
    <property type="evidence" value="ECO:0007669"/>
    <property type="project" value="TreeGrafter"/>
</dbReference>
<keyword evidence="5" id="KW-0663">Pyridoxal phosphate</keyword>
<dbReference type="GO" id="GO:0004794">
    <property type="term" value="F:threonine deaminase activity"/>
    <property type="evidence" value="ECO:0007669"/>
    <property type="project" value="UniProtKB-EC"/>
</dbReference>
<dbReference type="GO" id="GO:0006567">
    <property type="term" value="P:L-threonine catabolic process"/>
    <property type="evidence" value="ECO:0007669"/>
    <property type="project" value="InterPro"/>
</dbReference>
<dbReference type="InterPro" id="IPR044561">
    <property type="entry name" value="ACT_ThrD-II-like"/>
</dbReference>
<dbReference type="Pfam" id="PF01842">
    <property type="entry name" value="ACT"/>
    <property type="match status" value="1"/>
</dbReference>
<comment type="function">
    <text evidence="7">Catalyzes the anaerobic formation of alpha-ketobutyrate and ammonia from threonine in a two-step reaction. The first step involved a dehydration of threonine and a production of enamine intermediates (aminocrotonate), which tautomerizes to its imine form (iminobutyrate). Both intermediates are unstable and short-lived. The second step is the nonenzymatic hydrolysis of the enamine/imine intermediates to form 2-ketobutyrate and free ammonia. In the low water environment of the cell, the second step is accelerated by RidA.</text>
</comment>
<dbReference type="InterPro" id="IPR002912">
    <property type="entry name" value="ACT_dom"/>
</dbReference>
<evidence type="ECO:0000256" key="7">
    <source>
        <dbReference type="ARBA" id="ARBA00025527"/>
    </source>
</evidence>
<dbReference type="GO" id="GO:0009097">
    <property type="term" value="P:isoleucine biosynthetic process"/>
    <property type="evidence" value="ECO:0007669"/>
    <property type="project" value="TreeGrafter"/>
</dbReference>
<evidence type="ECO:0000256" key="6">
    <source>
        <dbReference type="ARBA" id="ARBA00023239"/>
    </source>
</evidence>
<dbReference type="FunFam" id="3.40.50.1100:FF:000005">
    <property type="entry name" value="Threonine dehydratase catabolic"/>
    <property type="match status" value="1"/>
</dbReference>
<dbReference type="InterPro" id="IPR036052">
    <property type="entry name" value="TrpB-like_PALP_sf"/>
</dbReference>
<dbReference type="InterPro" id="IPR050147">
    <property type="entry name" value="Ser/Thr_Dehydratase"/>
</dbReference>
<name>A0A2A9D1B2_9MICO</name>
<dbReference type="PANTHER" id="PTHR48078">
    <property type="entry name" value="THREONINE DEHYDRATASE, MITOCHONDRIAL-RELATED"/>
    <property type="match status" value="1"/>
</dbReference>
<evidence type="ECO:0000256" key="1">
    <source>
        <dbReference type="ARBA" id="ARBA00001274"/>
    </source>
</evidence>
<comment type="cofactor">
    <cofactor evidence="2">
        <name>pyridoxal 5'-phosphate</name>
        <dbReference type="ChEBI" id="CHEBI:597326"/>
    </cofactor>
</comment>
<keyword evidence="11" id="KW-1185">Reference proteome</keyword>
<dbReference type="EC" id="4.3.1.19" evidence="4"/>
<evidence type="ECO:0000256" key="4">
    <source>
        <dbReference type="ARBA" id="ARBA00012096"/>
    </source>
</evidence>
<evidence type="ECO:0000313" key="10">
    <source>
        <dbReference type="EMBL" id="PFG20433.1"/>
    </source>
</evidence>
<dbReference type="InterPro" id="IPR005789">
    <property type="entry name" value="Thr_deHydtase_catblc"/>
</dbReference>
<dbReference type="NCBIfam" id="TIGR01127">
    <property type="entry name" value="ilvA_1Cterm"/>
    <property type="match status" value="1"/>
</dbReference>
<evidence type="ECO:0000256" key="8">
    <source>
        <dbReference type="ARBA" id="ARBA00031427"/>
    </source>
</evidence>
<dbReference type="InterPro" id="IPR001926">
    <property type="entry name" value="TrpB-like_PALP"/>
</dbReference>
<dbReference type="CDD" id="cd01562">
    <property type="entry name" value="Thr-dehyd"/>
    <property type="match status" value="1"/>
</dbReference>
<sequence>MEWNAPTLMAVPRARWHAGGVAHLDPDHPARPVLEADVRAAREIVDPVVHRTPMQSSEAFSDLAGARVMLKCEHLQRTGSFKVRGALVRLARLAPEQRERGVVAASAGNHAQGVAYAARRLGIDAVVHMPADAALPKVEATESYGARVVLGGDRVEDAMARARAQAEAEGRTYIHPFDHPDVVAGQGTVGLEILEQVPDVGTVLVPAGGGGLVAGIRAALPDSVRVVAVQAERASAWAPSLAAGHPVRVHTGRTMADGIAVAEPGAVPLAVMAGRDVRVVTVSEEDISRTVLALAERAKQVVEPAGAAGLAALVTRRGELADVIDHGRPVVAVLSGGNVDPIVLRKVFRYGMAAAGRYLHLRCTLTDRPGLLAGLLAVVAEAGADVVTVSHVRTGPGLGVDETAVDLEVVTKGRSHAQETLERVRDAGYGAVER</sequence>
<comment type="similarity">
    <text evidence="3">Belongs to the serine/threonine dehydratase family.</text>
</comment>
<gene>
    <name evidence="10" type="ORF">ATL40_2031</name>
</gene>
<keyword evidence="6 10" id="KW-0456">Lyase</keyword>
<accession>A0A2A9D1B2</accession>
<reference evidence="10 11" key="1">
    <citation type="submission" date="2017-10" db="EMBL/GenBank/DDBJ databases">
        <title>Sequencing the genomes of 1000 actinobacteria strains.</title>
        <authorList>
            <person name="Klenk H.-P."/>
        </authorList>
    </citation>
    <scope>NUCLEOTIDE SEQUENCE [LARGE SCALE GENOMIC DNA]</scope>
    <source>
        <strain evidence="10 11">DSM 21801</strain>
    </source>
</reference>
<dbReference type="SUPFAM" id="SSF53686">
    <property type="entry name" value="Tryptophan synthase beta subunit-like PLP-dependent enzymes"/>
    <property type="match status" value="1"/>
</dbReference>